<evidence type="ECO:0000313" key="2">
    <source>
        <dbReference type="Proteomes" id="UP000217790"/>
    </source>
</evidence>
<dbReference type="EMBL" id="KZ293691">
    <property type="protein sequence ID" value="PBK85374.1"/>
    <property type="molecule type" value="Genomic_DNA"/>
</dbReference>
<dbReference type="AlphaFoldDB" id="A0A2H3CVA0"/>
<sequence length="164" mass="18308">MKCERHSHSFHCTGLDCVKEVTASGPHDSLSSLVLYHTDVVGILERSKQSVPRITNLTVHPSALPHELLLNDASSFPSLKNVHTLDVPLYNMADGCHLRDVLSERLCTLRNLIVVHMRGNVGLLTAVDSSHHLPASGLRIVTIQRRDHRTSADGTVDRRLLDWW</sequence>
<dbReference type="InParanoid" id="A0A2H3CVA0"/>
<accession>A0A2H3CVA0</accession>
<organism evidence="1 2">
    <name type="scientific">Armillaria gallica</name>
    <name type="common">Bulbous honey fungus</name>
    <name type="synonym">Armillaria bulbosa</name>
    <dbReference type="NCBI Taxonomy" id="47427"/>
    <lineage>
        <taxon>Eukaryota</taxon>
        <taxon>Fungi</taxon>
        <taxon>Dikarya</taxon>
        <taxon>Basidiomycota</taxon>
        <taxon>Agaricomycotina</taxon>
        <taxon>Agaricomycetes</taxon>
        <taxon>Agaricomycetidae</taxon>
        <taxon>Agaricales</taxon>
        <taxon>Marasmiineae</taxon>
        <taxon>Physalacriaceae</taxon>
        <taxon>Armillaria</taxon>
    </lineage>
</organism>
<evidence type="ECO:0000313" key="1">
    <source>
        <dbReference type="EMBL" id="PBK85374.1"/>
    </source>
</evidence>
<keyword evidence="2" id="KW-1185">Reference proteome</keyword>
<dbReference type="Proteomes" id="UP000217790">
    <property type="component" value="Unassembled WGS sequence"/>
</dbReference>
<gene>
    <name evidence="1" type="ORF">ARMGADRAFT_563312</name>
</gene>
<proteinExistence type="predicted"/>
<reference evidence="2" key="1">
    <citation type="journal article" date="2017" name="Nat. Ecol. Evol.">
        <title>Genome expansion and lineage-specific genetic innovations in the forest pathogenic fungi Armillaria.</title>
        <authorList>
            <person name="Sipos G."/>
            <person name="Prasanna A.N."/>
            <person name="Walter M.C."/>
            <person name="O'Connor E."/>
            <person name="Balint B."/>
            <person name="Krizsan K."/>
            <person name="Kiss B."/>
            <person name="Hess J."/>
            <person name="Varga T."/>
            <person name="Slot J."/>
            <person name="Riley R."/>
            <person name="Boka B."/>
            <person name="Rigling D."/>
            <person name="Barry K."/>
            <person name="Lee J."/>
            <person name="Mihaltcheva S."/>
            <person name="LaButti K."/>
            <person name="Lipzen A."/>
            <person name="Waldron R."/>
            <person name="Moloney N.M."/>
            <person name="Sperisen C."/>
            <person name="Kredics L."/>
            <person name="Vagvoelgyi C."/>
            <person name="Patrignani A."/>
            <person name="Fitzpatrick D."/>
            <person name="Nagy I."/>
            <person name="Doyle S."/>
            <person name="Anderson J.B."/>
            <person name="Grigoriev I.V."/>
            <person name="Gueldener U."/>
            <person name="Muensterkoetter M."/>
            <person name="Nagy L.G."/>
        </authorList>
    </citation>
    <scope>NUCLEOTIDE SEQUENCE [LARGE SCALE GENOMIC DNA]</scope>
    <source>
        <strain evidence="2">Ar21-2</strain>
    </source>
</reference>
<name>A0A2H3CVA0_ARMGA</name>
<protein>
    <submittedName>
        <fullName evidence="1">Uncharacterized protein</fullName>
    </submittedName>
</protein>